<dbReference type="SMART" id="SM00421">
    <property type="entry name" value="HTH_LUXR"/>
    <property type="match status" value="1"/>
</dbReference>
<evidence type="ECO:0000313" key="9">
    <source>
        <dbReference type="Proteomes" id="UP001647436"/>
    </source>
</evidence>
<evidence type="ECO:0000259" key="6">
    <source>
        <dbReference type="PROSITE" id="PS50043"/>
    </source>
</evidence>
<comment type="caution">
    <text evidence="8">The sequence shown here is derived from an EMBL/GenBank/DDBJ whole genome shotgun (WGS) entry which is preliminary data.</text>
</comment>
<protein>
    <submittedName>
        <fullName evidence="8">Oxygen regulatory protein NreC</fullName>
    </submittedName>
</protein>
<accession>A0ABS5LWQ3</accession>
<dbReference type="CDD" id="cd06170">
    <property type="entry name" value="LuxR_C_like"/>
    <property type="match status" value="1"/>
</dbReference>
<dbReference type="CDD" id="cd17535">
    <property type="entry name" value="REC_NarL-like"/>
    <property type="match status" value="1"/>
</dbReference>
<dbReference type="Gene3D" id="1.10.10.10">
    <property type="entry name" value="Winged helix-like DNA-binding domain superfamily/Winged helix DNA-binding domain"/>
    <property type="match status" value="1"/>
</dbReference>
<dbReference type="InterPro" id="IPR039420">
    <property type="entry name" value="WalR-like"/>
</dbReference>
<dbReference type="PROSITE" id="PS00622">
    <property type="entry name" value="HTH_LUXR_1"/>
    <property type="match status" value="1"/>
</dbReference>
<keyword evidence="2" id="KW-0805">Transcription regulation</keyword>
<dbReference type="InterPro" id="IPR011006">
    <property type="entry name" value="CheY-like_superfamily"/>
</dbReference>
<dbReference type="EMBL" id="JAANES010000004">
    <property type="protein sequence ID" value="MBS3020923.1"/>
    <property type="molecule type" value="Genomic_DNA"/>
</dbReference>
<evidence type="ECO:0000313" key="8">
    <source>
        <dbReference type="EMBL" id="MBS3020923.1"/>
    </source>
</evidence>
<gene>
    <name evidence="8" type="primary">nreC</name>
    <name evidence="8" type="ORF">DJFAAGMI_03687</name>
</gene>
<dbReference type="Pfam" id="PF00072">
    <property type="entry name" value="Response_reg"/>
    <property type="match status" value="1"/>
</dbReference>
<organism evidence="8 9">
    <name type="scientific">Comamonas brasiliensis</name>
    <dbReference type="NCBI Taxonomy" id="1812482"/>
    <lineage>
        <taxon>Bacteria</taxon>
        <taxon>Pseudomonadati</taxon>
        <taxon>Pseudomonadota</taxon>
        <taxon>Betaproteobacteria</taxon>
        <taxon>Burkholderiales</taxon>
        <taxon>Comamonadaceae</taxon>
        <taxon>Comamonas</taxon>
    </lineage>
</organism>
<reference evidence="8 9" key="1">
    <citation type="submission" date="2020-03" db="EMBL/GenBank/DDBJ databases">
        <title>The role of nitrogen metabolism on polyethylene biodegradation.</title>
        <authorList>
            <person name="Peixoto J."/>
            <person name="Vizzotto C.S."/>
            <person name="Ramos A."/>
            <person name="Alves G."/>
            <person name="Steindorff A."/>
            <person name="Kruger R."/>
        </authorList>
    </citation>
    <scope>NUCLEOTIDE SEQUENCE [LARGE SCALE GENOMIC DNA]</scope>
    <source>
        <strain evidence="8 9">PE63</strain>
    </source>
</reference>
<dbReference type="InterPro" id="IPR036388">
    <property type="entry name" value="WH-like_DNA-bd_sf"/>
</dbReference>
<keyword evidence="3" id="KW-0238">DNA-binding</keyword>
<dbReference type="SUPFAM" id="SSF52172">
    <property type="entry name" value="CheY-like"/>
    <property type="match status" value="1"/>
</dbReference>
<dbReference type="PANTHER" id="PTHR43214">
    <property type="entry name" value="TWO-COMPONENT RESPONSE REGULATOR"/>
    <property type="match status" value="1"/>
</dbReference>
<dbReference type="Pfam" id="PF00196">
    <property type="entry name" value="GerE"/>
    <property type="match status" value="1"/>
</dbReference>
<evidence type="ECO:0000259" key="7">
    <source>
        <dbReference type="PROSITE" id="PS50110"/>
    </source>
</evidence>
<dbReference type="InterPro" id="IPR000792">
    <property type="entry name" value="Tscrpt_reg_LuxR_C"/>
</dbReference>
<keyword evidence="1 5" id="KW-0597">Phosphoprotein</keyword>
<dbReference type="InterPro" id="IPR058245">
    <property type="entry name" value="NreC/VraR/RcsB-like_REC"/>
</dbReference>
<keyword evidence="4" id="KW-0804">Transcription</keyword>
<dbReference type="PROSITE" id="PS50043">
    <property type="entry name" value="HTH_LUXR_2"/>
    <property type="match status" value="1"/>
</dbReference>
<proteinExistence type="predicted"/>
<feature type="domain" description="Response regulatory" evidence="7">
    <location>
        <begin position="29"/>
        <end position="146"/>
    </location>
</feature>
<keyword evidence="9" id="KW-1185">Reference proteome</keyword>
<dbReference type="Proteomes" id="UP001647436">
    <property type="component" value="Unassembled WGS sequence"/>
</dbReference>
<dbReference type="InterPro" id="IPR001789">
    <property type="entry name" value="Sig_transdc_resp-reg_receiver"/>
</dbReference>
<dbReference type="PANTHER" id="PTHR43214:SF41">
    <property type="entry name" value="NITRATE_NITRITE RESPONSE REGULATOR PROTEIN NARP"/>
    <property type="match status" value="1"/>
</dbReference>
<dbReference type="SMART" id="SM00448">
    <property type="entry name" value="REC"/>
    <property type="match status" value="1"/>
</dbReference>
<evidence type="ECO:0000256" key="2">
    <source>
        <dbReference type="ARBA" id="ARBA00023015"/>
    </source>
</evidence>
<evidence type="ECO:0000256" key="4">
    <source>
        <dbReference type="ARBA" id="ARBA00023163"/>
    </source>
</evidence>
<evidence type="ECO:0000256" key="5">
    <source>
        <dbReference type="PROSITE-ProRule" id="PRU00169"/>
    </source>
</evidence>
<feature type="domain" description="HTH luxR-type" evidence="6">
    <location>
        <begin position="175"/>
        <end position="240"/>
    </location>
</feature>
<feature type="modified residue" description="4-aspartylphosphate" evidence="5">
    <location>
        <position position="81"/>
    </location>
</feature>
<name>A0ABS5LWQ3_9BURK</name>
<evidence type="ECO:0000256" key="1">
    <source>
        <dbReference type="ARBA" id="ARBA00022553"/>
    </source>
</evidence>
<dbReference type="Gene3D" id="3.40.50.2300">
    <property type="match status" value="1"/>
</dbReference>
<evidence type="ECO:0000256" key="3">
    <source>
        <dbReference type="ARBA" id="ARBA00023125"/>
    </source>
</evidence>
<dbReference type="PRINTS" id="PR00038">
    <property type="entry name" value="HTHLUXR"/>
</dbReference>
<dbReference type="PROSITE" id="PS50110">
    <property type="entry name" value="RESPONSE_REGULATORY"/>
    <property type="match status" value="1"/>
</dbReference>
<sequence length="243" mass="26316">MTVRHNTSGTPHNMAETFSLPTESILPSPLLVVEDEPLIRNRLESILRGLGYADDALIFCGTLKQARAQLAEHPVAMALVDLGLPDGSGIDLISQLRAADPGMGILVISAWSTEDAILSALRAGANGYVLKERDDLEVTLSIRSVLRGGAPIDPFIARRIIAELQPAQPTEAHKAMPPEAALSAREIQILKLVADGMTNREIAESLFLSRYTVECHVKNIYRKLAVPSRTKAVSEARARGLLI</sequence>